<dbReference type="AlphaFoldDB" id="A0A160TUW6"/>
<dbReference type="InterPro" id="IPR052017">
    <property type="entry name" value="TSUP"/>
</dbReference>
<dbReference type="InterPro" id="IPR002781">
    <property type="entry name" value="TM_pro_TauE-like"/>
</dbReference>
<evidence type="ECO:0000256" key="1">
    <source>
        <dbReference type="ARBA" id="ARBA00004651"/>
    </source>
</evidence>
<feature type="transmembrane region" description="Helical" evidence="7">
    <location>
        <begin position="34"/>
        <end position="54"/>
    </location>
</feature>
<sequence length="246" mass="26413">METGDILVVVGAFFFAALVKGITGLGFSTTALPFIVYAIGLKEALPLLIVPSVVSNLIVMRDAGHFRATLMQFRLIYAAAPVGIFIGLALLMWLDPIISSAMLGLVLIIYCVITITQPAFRLPTALARRLEIPVGFTTGLVNGVTGSQVMPVLPYLLSLHLDRNVFIQAINISFTISSGVFAIGLAWVGLFTFDTTQISFVGLVAMLVGLKLGIPIRRRLSESSFRRAVLGLLMLLGAGLVLRPLL</sequence>
<gene>
    <name evidence="8" type="ORF">MGWOODY_XGa2599</name>
</gene>
<reference evidence="8" key="1">
    <citation type="submission" date="2015-10" db="EMBL/GenBank/DDBJ databases">
        <authorList>
            <person name="Gilbert D.G."/>
        </authorList>
    </citation>
    <scope>NUCLEOTIDE SEQUENCE</scope>
</reference>
<feature type="transmembrane region" description="Helical" evidence="7">
    <location>
        <begin position="228"/>
        <end position="245"/>
    </location>
</feature>
<organism evidence="8">
    <name type="scientific">hydrothermal vent metagenome</name>
    <dbReference type="NCBI Taxonomy" id="652676"/>
    <lineage>
        <taxon>unclassified sequences</taxon>
        <taxon>metagenomes</taxon>
        <taxon>ecological metagenomes</taxon>
    </lineage>
</organism>
<keyword evidence="4 7" id="KW-0812">Transmembrane</keyword>
<dbReference type="EMBL" id="CZRL01000082">
    <property type="protein sequence ID" value="CUS52481.1"/>
    <property type="molecule type" value="Genomic_DNA"/>
</dbReference>
<name>A0A160TUW6_9ZZZZ</name>
<keyword evidence="2" id="KW-0813">Transport</keyword>
<feature type="transmembrane region" description="Helical" evidence="7">
    <location>
        <begin position="197"/>
        <end position="216"/>
    </location>
</feature>
<evidence type="ECO:0000256" key="7">
    <source>
        <dbReference type="SAM" id="Phobius"/>
    </source>
</evidence>
<dbReference type="PANTHER" id="PTHR30269">
    <property type="entry name" value="TRANSMEMBRANE PROTEIN YFCA"/>
    <property type="match status" value="1"/>
</dbReference>
<dbReference type="PANTHER" id="PTHR30269:SF32">
    <property type="entry name" value="MEMBRANE TRANSPORTER PROTEIN-RELATED"/>
    <property type="match status" value="1"/>
</dbReference>
<accession>A0A160TUW6</accession>
<keyword evidence="3" id="KW-1003">Cell membrane</keyword>
<evidence type="ECO:0000256" key="2">
    <source>
        <dbReference type="ARBA" id="ARBA00022448"/>
    </source>
</evidence>
<dbReference type="Pfam" id="PF01925">
    <property type="entry name" value="TauE"/>
    <property type="match status" value="1"/>
</dbReference>
<evidence type="ECO:0000256" key="3">
    <source>
        <dbReference type="ARBA" id="ARBA00022475"/>
    </source>
</evidence>
<feature type="transmembrane region" description="Helical" evidence="7">
    <location>
        <begin position="101"/>
        <end position="120"/>
    </location>
</feature>
<feature type="transmembrane region" description="Helical" evidence="7">
    <location>
        <begin position="169"/>
        <end position="191"/>
    </location>
</feature>
<evidence type="ECO:0000256" key="6">
    <source>
        <dbReference type="ARBA" id="ARBA00023136"/>
    </source>
</evidence>
<proteinExistence type="predicted"/>
<dbReference type="GO" id="GO:0005886">
    <property type="term" value="C:plasma membrane"/>
    <property type="evidence" value="ECO:0007669"/>
    <property type="project" value="UniProtKB-SubCell"/>
</dbReference>
<evidence type="ECO:0000256" key="4">
    <source>
        <dbReference type="ARBA" id="ARBA00022692"/>
    </source>
</evidence>
<feature type="transmembrane region" description="Helical" evidence="7">
    <location>
        <begin position="6"/>
        <end position="27"/>
    </location>
</feature>
<protein>
    <submittedName>
        <fullName evidence="8">Membrane protein, putative</fullName>
    </submittedName>
</protein>
<comment type="subcellular location">
    <subcellularLocation>
        <location evidence="1">Cell membrane</location>
        <topology evidence="1">Multi-pass membrane protein</topology>
    </subcellularLocation>
</comment>
<keyword evidence="6 7" id="KW-0472">Membrane</keyword>
<keyword evidence="5 7" id="KW-1133">Transmembrane helix</keyword>
<evidence type="ECO:0000313" key="8">
    <source>
        <dbReference type="EMBL" id="CUS52481.1"/>
    </source>
</evidence>
<evidence type="ECO:0000256" key="5">
    <source>
        <dbReference type="ARBA" id="ARBA00022989"/>
    </source>
</evidence>
<feature type="transmembrane region" description="Helical" evidence="7">
    <location>
        <begin position="74"/>
        <end position="94"/>
    </location>
</feature>